<sequence>MLTIQLDGMSTPLRNSLWNIFHSIYVVGGENIYFPRTTLGQLANRGHVFFFKLPADEVPDERYLYVRWIKKWFLEADWFLLYDFFEWLINFGEASDRYRADERAKLCEELANRVFKEENSGYRFVDKVLVQITNEEELAAVGSALDNSAPFSGVRTHIETAARLLSNRENPDFRNSIKESISAVELVAKNLAGSPAITLGEVLKVLSPDLSLHPALKEGFSRLYGWTNDDGGIRHAIMDEPNLTLADARLMLVLCSAFSNYLIDRSIAERQT</sequence>
<gene>
    <name evidence="2" type="ORF">GGR30_002028</name>
</gene>
<proteinExistence type="predicted"/>
<dbReference type="Pfam" id="PF18863">
    <property type="entry name" value="AbiJ_NTD4"/>
    <property type="match status" value="1"/>
</dbReference>
<evidence type="ECO:0000259" key="1">
    <source>
        <dbReference type="Pfam" id="PF18863"/>
    </source>
</evidence>
<dbReference type="EMBL" id="JACIDZ010000006">
    <property type="protein sequence ID" value="MBB4122099.1"/>
    <property type="molecule type" value="Genomic_DNA"/>
</dbReference>
<name>A0A7W6KIT0_9HYPH</name>
<accession>A0A7W6KIT0</accession>
<keyword evidence="3" id="KW-1185">Reference proteome</keyword>
<dbReference type="InterPro" id="IPR049503">
    <property type="entry name" value="AbiJ_NTD4"/>
</dbReference>
<protein>
    <recommendedName>
        <fullName evidence="1">HEPN AbiJ-N-terminal domain-containing protein</fullName>
    </recommendedName>
</protein>
<dbReference type="Proteomes" id="UP000530571">
    <property type="component" value="Unassembled WGS sequence"/>
</dbReference>
<feature type="domain" description="HEPN AbiJ-N-terminal" evidence="1">
    <location>
        <begin position="3"/>
        <end position="146"/>
    </location>
</feature>
<evidence type="ECO:0000313" key="3">
    <source>
        <dbReference type="Proteomes" id="UP000530571"/>
    </source>
</evidence>
<organism evidence="2 3">
    <name type="scientific">Martelella radicis</name>
    <dbReference type="NCBI Taxonomy" id="1397476"/>
    <lineage>
        <taxon>Bacteria</taxon>
        <taxon>Pseudomonadati</taxon>
        <taxon>Pseudomonadota</taxon>
        <taxon>Alphaproteobacteria</taxon>
        <taxon>Hyphomicrobiales</taxon>
        <taxon>Aurantimonadaceae</taxon>
        <taxon>Martelella</taxon>
    </lineage>
</organism>
<evidence type="ECO:0000313" key="2">
    <source>
        <dbReference type="EMBL" id="MBB4122099.1"/>
    </source>
</evidence>
<dbReference type="AlphaFoldDB" id="A0A7W6KIT0"/>
<comment type="caution">
    <text evidence="2">The sequence shown here is derived from an EMBL/GenBank/DDBJ whole genome shotgun (WGS) entry which is preliminary data.</text>
</comment>
<reference evidence="2 3" key="1">
    <citation type="submission" date="2020-08" db="EMBL/GenBank/DDBJ databases">
        <title>Genomic Encyclopedia of Type Strains, Phase IV (KMG-IV): sequencing the most valuable type-strain genomes for metagenomic binning, comparative biology and taxonomic classification.</title>
        <authorList>
            <person name="Goeker M."/>
        </authorList>
    </citation>
    <scope>NUCLEOTIDE SEQUENCE [LARGE SCALE GENOMIC DNA]</scope>
    <source>
        <strain evidence="2 3">DSM 28101</strain>
    </source>
</reference>